<dbReference type="InterPro" id="IPR007205">
    <property type="entry name" value="Protein_HGH1_N"/>
</dbReference>
<dbReference type="Proteomes" id="UP000187283">
    <property type="component" value="Unassembled WGS sequence"/>
</dbReference>
<sequence length="356" mass="40960">MEYLNELFGFLDSERDDVRTYAINYLVGFSKPGTEFYPQIVEKSATIIPPLIKQCQREGVAAHDAIRTLINLTNDSMPRQHFRSLETMTFISEKITDPTNVMADLYCMLLSNLVKNSEIAEMLLNLKVTTKDNIIKSDLALDQFVQLFLLGVTESINKKADFDFLSSVFAELTTTKEGRDYFLSTRVDGKQPITKVMVFSEYPKLIRRGGVISVIKNVCFSYENVLQILDPEQINLLPYILLPILGNEDYDEEDSDGMPEEVQLLDDDKKRESDPQLRLTLIEALLLLSVNRYSRDLLREKKVYPIVRTMHLTETDERVTDAIDRLVQLLMRDEDPIDPNNPDINPDSKIEEFEEI</sequence>
<dbReference type="InterPro" id="IPR007206">
    <property type="entry name" value="Protein_HGH1_C"/>
</dbReference>
<comment type="caution">
    <text evidence="6">The sequence shown here is derived from an EMBL/GenBank/DDBJ whole genome shotgun (WGS) entry which is preliminary data.</text>
</comment>
<proteinExistence type="inferred from homology"/>
<dbReference type="Pfam" id="PF04063">
    <property type="entry name" value="DUF383"/>
    <property type="match status" value="1"/>
</dbReference>
<evidence type="ECO:0000256" key="2">
    <source>
        <dbReference type="ARBA" id="ARBA00014076"/>
    </source>
</evidence>
<dbReference type="InterPro" id="IPR039717">
    <property type="entry name" value="Hgh1"/>
</dbReference>
<dbReference type="EMBL" id="LSSN01004022">
    <property type="protein sequence ID" value="OMJ12325.1"/>
    <property type="molecule type" value="Genomic_DNA"/>
</dbReference>
<dbReference type="PANTHER" id="PTHR13387">
    <property type="entry name" value="PROTEIN HGH1 HOMOLOG"/>
    <property type="match status" value="1"/>
</dbReference>
<feature type="domain" description="Protein HGH1 N-terminal" evidence="4">
    <location>
        <begin position="94"/>
        <end position="278"/>
    </location>
</feature>
<evidence type="ECO:0000256" key="1">
    <source>
        <dbReference type="ARBA" id="ARBA00006712"/>
    </source>
</evidence>
<dbReference type="AlphaFoldDB" id="A0A1R1XCG5"/>
<dbReference type="InterPro" id="IPR016024">
    <property type="entry name" value="ARM-type_fold"/>
</dbReference>
<organism evidence="6 7">
    <name type="scientific">Smittium culicis</name>
    <dbReference type="NCBI Taxonomy" id="133412"/>
    <lineage>
        <taxon>Eukaryota</taxon>
        <taxon>Fungi</taxon>
        <taxon>Fungi incertae sedis</taxon>
        <taxon>Zoopagomycota</taxon>
        <taxon>Kickxellomycotina</taxon>
        <taxon>Harpellomycetes</taxon>
        <taxon>Harpellales</taxon>
        <taxon>Legeriomycetaceae</taxon>
        <taxon>Smittium</taxon>
    </lineage>
</organism>
<keyword evidence="7" id="KW-1185">Reference proteome</keyword>
<reference evidence="6 7" key="1">
    <citation type="submission" date="2017-01" db="EMBL/GenBank/DDBJ databases">
        <authorList>
            <person name="Mah S.A."/>
            <person name="Swanson W.J."/>
            <person name="Moy G.W."/>
            <person name="Vacquier V.D."/>
        </authorList>
    </citation>
    <scope>NUCLEOTIDE SEQUENCE [LARGE SCALE GENOMIC DNA]</scope>
    <source>
        <strain evidence="6 7">GSMNP</strain>
    </source>
</reference>
<protein>
    <recommendedName>
        <fullName evidence="2">Protein HGH1 homolog</fullName>
    </recommendedName>
</protein>
<evidence type="ECO:0000256" key="3">
    <source>
        <dbReference type="SAM" id="MobiDB-lite"/>
    </source>
</evidence>
<gene>
    <name evidence="6" type="ORF">AYI70_g9193</name>
</gene>
<dbReference type="Gene3D" id="1.25.10.10">
    <property type="entry name" value="Leucine-rich Repeat Variant"/>
    <property type="match status" value="1"/>
</dbReference>
<evidence type="ECO:0000313" key="6">
    <source>
        <dbReference type="EMBL" id="OMJ12325.1"/>
    </source>
</evidence>
<evidence type="ECO:0000259" key="4">
    <source>
        <dbReference type="Pfam" id="PF04063"/>
    </source>
</evidence>
<name>A0A1R1XCG5_9FUNG</name>
<dbReference type="InterPro" id="IPR011989">
    <property type="entry name" value="ARM-like"/>
</dbReference>
<dbReference type="PANTHER" id="PTHR13387:SF9">
    <property type="entry name" value="PROTEIN HGH1 HOMOLOG"/>
    <property type="match status" value="1"/>
</dbReference>
<comment type="similarity">
    <text evidence="1">Belongs to the HGH1 family.</text>
</comment>
<dbReference type="STRING" id="133412.A0A1R1XCG5"/>
<accession>A0A1R1XCG5</accession>
<feature type="domain" description="Protein HGH1 C-terminal" evidence="5">
    <location>
        <begin position="284"/>
        <end position="336"/>
    </location>
</feature>
<dbReference type="OrthoDB" id="338814at2759"/>
<dbReference type="SUPFAM" id="SSF48371">
    <property type="entry name" value="ARM repeat"/>
    <property type="match status" value="1"/>
</dbReference>
<dbReference type="Pfam" id="PF04064">
    <property type="entry name" value="DUF384"/>
    <property type="match status" value="1"/>
</dbReference>
<evidence type="ECO:0000313" key="7">
    <source>
        <dbReference type="Proteomes" id="UP000187283"/>
    </source>
</evidence>
<feature type="compositionally biased region" description="Basic and acidic residues" evidence="3">
    <location>
        <begin position="346"/>
        <end position="356"/>
    </location>
</feature>
<evidence type="ECO:0000259" key="5">
    <source>
        <dbReference type="Pfam" id="PF04064"/>
    </source>
</evidence>
<feature type="region of interest" description="Disordered" evidence="3">
    <location>
        <begin position="334"/>
        <end position="356"/>
    </location>
</feature>